<protein>
    <submittedName>
        <fullName evidence="7">Cytochrome C oxidase subunit IV family protein</fullName>
    </submittedName>
</protein>
<keyword evidence="3 6" id="KW-0812">Transmembrane</keyword>
<evidence type="ECO:0000256" key="2">
    <source>
        <dbReference type="ARBA" id="ARBA00022475"/>
    </source>
</evidence>
<keyword evidence="2" id="KW-1003">Cell membrane</keyword>
<comment type="caution">
    <text evidence="7">The sequence shown here is derived from an EMBL/GenBank/DDBJ whole genome shotgun (WGS) entry which is preliminary data.</text>
</comment>
<gene>
    <name evidence="7" type="ORF">KV112_00065</name>
</gene>
<keyword evidence="5 6" id="KW-0472">Membrane</keyword>
<evidence type="ECO:0000313" key="8">
    <source>
        <dbReference type="Proteomes" id="UP001299046"/>
    </source>
</evidence>
<dbReference type="Pfam" id="PF03626">
    <property type="entry name" value="COX4_pro"/>
    <property type="match status" value="1"/>
</dbReference>
<evidence type="ECO:0000256" key="6">
    <source>
        <dbReference type="SAM" id="Phobius"/>
    </source>
</evidence>
<name>A0ABU5YDM2_9MYCO</name>
<organism evidence="7 8">
    <name type="scientific">[Mycobacterium] zoologicum</name>
    <dbReference type="NCBI Taxonomy" id="2872311"/>
    <lineage>
        <taxon>Bacteria</taxon>
        <taxon>Bacillati</taxon>
        <taxon>Actinomycetota</taxon>
        <taxon>Actinomycetes</taxon>
        <taxon>Mycobacteriales</taxon>
        <taxon>Mycobacteriaceae</taxon>
        <taxon>Mycolicibacter</taxon>
    </lineage>
</organism>
<evidence type="ECO:0000256" key="1">
    <source>
        <dbReference type="ARBA" id="ARBA00004651"/>
    </source>
</evidence>
<dbReference type="InterPro" id="IPR005171">
    <property type="entry name" value="Cyt_c_oxidase_su4_prok"/>
</dbReference>
<evidence type="ECO:0000256" key="5">
    <source>
        <dbReference type="ARBA" id="ARBA00023136"/>
    </source>
</evidence>
<sequence>MTLTDQSMFAHRPDRLTTLTWLGLVAITVVSWWLSPAGRHVEPSVGITVLVIALSAVKVRLIISNFMEVRTAPVWLRRATDAWQALLWASVLAIYLW</sequence>
<evidence type="ECO:0000256" key="3">
    <source>
        <dbReference type="ARBA" id="ARBA00022692"/>
    </source>
</evidence>
<dbReference type="EMBL" id="JAYJJT010000001">
    <property type="protein sequence ID" value="MEB3048137.1"/>
    <property type="molecule type" value="Genomic_DNA"/>
</dbReference>
<reference evidence="7 8" key="1">
    <citation type="submission" date="2023-12" db="EMBL/GenBank/DDBJ databases">
        <title>Description of new species of Mycobacterium terrae complex isolated from sewage at the Sao Paulo Zoological Park Foundation in Brazil.</title>
        <authorList>
            <person name="Romagnoli C.L."/>
            <person name="Conceicao E.C."/>
            <person name="Machado E."/>
            <person name="Barreto L.B.P.F."/>
            <person name="Sharma A."/>
            <person name="Silva N.M."/>
            <person name="Marques L.E."/>
            <person name="Juliana M.A."/>
            <person name="Lourenco M.C.S."/>
            <person name="Digiampietri L.A."/>
            <person name="Suffys P.N."/>
            <person name="Viana-Niero C."/>
        </authorList>
    </citation>
    <scope>NUCLEOTIDE SEQUENCE [LARGE SCALE GENOMIC DNA]</scope>
    <source>
        <strain evidence="7 8">MYC123</strain>
    </source>
</reference>
<keyword evidence="8" id="KW-1185">Reference proteome</keyword>
<accession>A0ABU5YDM2</accession>
<dbReference type="RefSeq" id="WP_224862735.1">
    <property type="nucleotide sequence ID" value="NZ_JAYJJS010000003.1"/>
</dbReference>
<comment type="subcellular location">
    <subcellularLocation>
        <location evidence="1">Cell membrane</location>
        <topology evidence="1">Multi-pass membrane protein</topology>
    </subcellularLocation>
</comment>
<keyword evidence="4 6" id="KW-1133">Transmembrane helix</keyword>
<evidence type="ECO:0000313" key="7">
    <source>
        <dbReference type="EMBL" id="MEB3048137.1"/>
    </source>
</evidence>
<feature type="transmembrane region" description="Helical" evidence="6">
    <location>
        <begin position="16"/>
        <end position="34"/>
    </location>
</feature>
<evidence type="ECO:0000256" key="4">
    <source>
        <dbReference type="ARBA" id="ARBA00022989"/>
    </source>
</evidence>
<feature type="transmembrane region" description="Helical" evidence="6">
    <location>
        <begin position="46"/>
        <end position="63"/>
    </location>
</feature>
<dbReference type="Proteomes" id="UP001299046">
    <property type="component" value="Unassembled WGS sequence"/>
</dbReference>
<proteinExistence type="predicted"/>